<dbReference type="Gene3D" id="4.10.60.10">
    <property type="entry name" value="Zinc finger, CCHC-type"/>
    <property type="match status" value="1"/>
</dbReference>
<dbReference type="PROSITE" id="PS50994">
    <property type="entry name" value="INTEGRASE"/>
    <property type="match status" value="1"/>
</dbReference>
<proteinExistence type="predicted"/>
<dbReference type="Pfam" id="PF17921">
    <property type="entry name" value="Integrase_H2C2"/>
    <property type="match status" value="1"/>
</dbReference>
<feature type="domain" description="CCHC-type" evidence="4">
    <location>
        <begin position="151"/>
        <end position="166"/>
    </location>
</feature>
<reference evidence="6" key="1">
    <citation type="journal article" date="2022" name="Int. J. Mol. Sci.">
        <title>Draft Genome of Tanacetum Coccineum: Genomic Comparison of Closely Related Tanacetum-Family Plants.</title>
        <authorList>
            <person name="Yamashiro T."/>
            <person name="Shiraishi A."/>
            <person name="Nakayama K."/>
            <person name="Satake H."/>
        </authorList>
    </citation>
    <scope>NUCLEOTIDE SEQUENCE</scope>
</reference>
<dbReference type="InterPro" id="IPR036397">
    <property type="entry name" value="RNaseH_sf"/>
</dbReference>
<evidence type="ECO:0000259" key="4">
    <source>
        <dbReference type="PROSITE" id="PS50158"/>
    </source>
</evidence>
<evidence type="ECO:0000256" key="1">
    <source>
        <dbReference type="PROSITE-ProRule" id="PRU00047"/>
    </source>
</evidence>
<keyword evidence="7" id="KW-1185">Reference proteome</keyword>
<comment type="caution">
    <text evidence="6">The sequence shown here is derived from an EMBL/GenBank/DDBJ whole genome shotgun (WGS) entry which is preliminary data.</text>
</comment>
<dbReference type="InterPro" id="IPR012337">
    <property type="entry name" value="RNaseH-like_sf"/>
</dbReference>
<dbReference type="SMART" id="SM00343">
    <property type="entry name" value="ZnF_C2HC"/>
    <property type="match status" value="2"/>
</dbReference>
<dbReference type="InterPro" id="IPR001584">
    <property type="entry name" value="Integrase_cat-core"/>
</dbReference>
<keyword evidence="6" id="KW-0695">RNA-directed DNA polymerase</keyword>
<reference evidence="6" key="2">
    <citation type="submission" date="2022-01" db="EMBL/GenBank/DDBJ databases">
        <authorList>
            <person name="Yamashiro T."/>
            <person name="Shiraishi A."/>
            <person name="Satake H."/>
            <person name="Nakayama K."/>
        </authorList>
    </citation>
    <scope>NUCLEOTIDE SEQUENCE</scope>
</reference>
<dbReference type="InterPro" id="IPR036875">
    <property type="entry name" value="Znf_CCHC_sf"/>
</dbReference>
<evidence type="ECO:0000313" key="6">
    <source>
        <dbReference type="EMBL" id="GJT49549.1"/>
    </source>
</evidence>
<dbReference type="Pfam" id="PF24626">
    <property type="entry name" value="SH3_Tf2-1"/>
    <property type="match status" value="1"/>
</dbReference>
<feature type="region of interest" description="Disordered" evidence="3">
    <location>
        <begin position="37"/>
        <end position="91"/>
    </location>
</feature>
<dbReference type="Gene3D" id="3.30.420.10">
    <property type="entry name" value="Ribonuclease H-like superfamily/Ribonuclease H"/>
    <property type="match status" value="1"/>
</dbReference>
<dbReference type="PANTHER" id="PTHR45835:SF99">
    <property type="entry name" value="CHROMO DOMAIN-CONTAINING PROTEIN-RELATED"/>
    <property type="match status" value="1"/>
</dbReference>
<dbReference type="SUPFAM" id="SSF57756">
    <property type="entry name" value="Retrovirus zinc finger-like domains"/>
    <property type="match status" value="1"/>
</dbReference>
<evidence type="ECO:0000259" key="5">
    <source>
        <dbReference type="PROSITE" id="PS50994"/>
    </source>
</evidence>
<gene>
    <name evidence="6" type="ORF">Tco_0975706</name>
</gene>
<dbReference type="InterPro" id="IPR041588">
    <property type="entry name" value="Integrase_H2C2"/>
</dbReference>
<feature type="domain" description="Integrase catalytic" evidence="5">
    <location>
        <begin position="287"/>
        <end position="445"/>
    </location>
</feature>
<dbReference type="SUPFAM" id="SSF56672">
    <property type="entry name" value="DNA/RNA polymerases"/>
    <property type="match status" value="1"/>
</dbReference>
<dbReference type="GO" id="GO:0003964">
    <property type="term" value="F:RNA-directed DNA polymerase activity"/>
    <property type="evidence" value="ECO:0007669"/>
    <property type="project" value="UniProtKB-KW"/>
</dbReference>
<name>A0ABQ5EF62_9ASTR</name>
<evidence type="ECO:0000313" key="7">
    <source>
        <dbReference type="Proteomes" id="UP001151760"/>
    </source>
</evidence>
<evidence type="ECO:0000256" key="2">
    <source>
        <dbReference type="SAM" id="Coils"/>
    </source>
</evidence>
<accession>A0ABQ5EF62</accession>
<protein>
    <submittedName>
        <fullName evidence="6">Reverse transcriptase domain-containing protein</fullName>
    </submittedName>
</protein>
<keyword evidence="6" id="KW-0548">Nucleotidyltransferase</keyword>
<dbReference type="Gene3D" id="1.10.340.70">
    <property type="match status" value="1"/>
</dbReference>
<dbReference type="PROSITE" id="PS50158">
    <property type="entry name" value="ZF_CCHC"/>
    <property type="match status" value="1"/>
</dbReference>
<dbReference type="SUPFAM" id="SSF53098">
    <property type="entry name" value="Ribonuclease H-like"/>
    <property type="match status" value="1"/>
</dbReference>
<dbReference type="EMBL" id="BQNB010016247">
    <property type="protein sequence ID" value="GJT49549.1"/>
    <property type="molecule type" value="Genomic_DNA"/>
</dbReference>
<dbReference type="InterPro" id="IPR043502">
    <property type="entry name" value="DNA/RNA_pol_sf"/>
</dbReference>
<dbReference type="PANTHER" id="PTHR45835">
    <property type="entry name" value="YALI0A06105P"/>
    <property type="match status" value="1"/>
</dbReference>
<dbReference type="Proteomes" id="UP001151760">
    <property type="component" value="Unassembled WGS sequence"/>
</dbReference>
<dbReference type="Pfam" id="PF00098">
    <property type="entry name" value="zf-CCHC"/>
    <property type="match status" value="1"/>
</dbReference>
<keyword evidence="1" id="KW-0863">Zinc-finger</keyword>
<keyword evidence="1" id="KW-0862">Zinc</keyword>
<organism evidence="6 7">
    <name type="scientific">Tanacetum coccineum</name>
    <dbReference type="NCBI Taxonomy" id="301880"/>
    <lineage>
        <taxon>Eukaryota</taxon>
        <taxon>Viridiplantae</taxon>
        <taxon>Streptophyta</taxon>
        <taxon>Embryophyta</taxon>
        <taxon>Tracheophyta</taxon>
        <taxon>Spermatophyta</taxon>
        <taxon>Magnoliopsida</taxon>
        <taxon>eudicotyledons</taxon>
        <taxon>Gunneridae</taxon>
        <taxon>Pentapetalae</taxon>
        <taxon>asterids</taxon>
        <taxon>campanulids</taxon>
        <taxon>Asterales</taxon>
        <taxon>Asteraceae</taxon>
        <taxon>Asteroideae</taxon>
        <taxon>Anthemideae</taxon>
        <taxon>Anthemidinae</taxon>
        <taxon>Tanacetum</taxon>
    </lineage>
</organism>
<keyword evidence="1" id="KW-0479">Metal-binding</keyword>
<dbReference type="InterPro" id="IPR056924">
    <property type="entry name" value="SH3_Tf2-1"/>
</dbReference>
<keyword evidence="6" id="KW-0808">Transferase</keyword>
<feature type="compositionally biased region" description="Basic and acidic residues" evidence="3">
    <location>
        <begin position="48"/>
        <end position="68"/>
    </location>
</feature>
<keyword evidence="2" id="KW-0175">Coiled coil</keyword>
<dbReference type="InterPro" id="IPR001878">
    <property type="entry name" value="Znf_CCHC"/>
</dbReference>
<evidence type="ECO:0000256" key="3">
    <source>
        <dbReference type="SAM" id="MobiDB-lite"/>
    </source>
</evidence>
<feature type="coiled-coil region" evidence="2">
    <location>
        <begin position="792"/>
        <end position="826"/>
    </location>
</feature>
<sequence>MTTTKQGMSFAEVEQIIAQRVANAIETIAIYETKTRMARESTNQIKQQEGKIAEDTNDKRKWKDDHKGSSSQQQNKEPKAIKAHAVGPSNKKGYAGKQPLCNKCMFHHTGLCAGKGGNCKRLGHQTRHCRTPVLRVKQSPSVTKQKAKVICYKCGILGHFKSDCPKWKFQKRVNEYQKEKSLRGSSVRKQEHEEHHNLTLEMLKKEQLVFTWIPPRSNPLKKGASPKTATEIRHFLDFAGYYQRFIEGFPKIAKSIAKFTQRRVKSWLPYYGDLKILIMHESHKSKYSVHPGSDKMYQDMKQLYWWPNMKADIATYVSKCLTCLRVKAEHQKPSGLLVYKTAVPQLGNGKISTMDFVTKLSRTQSGNDTIWKAMGTRLDMSTAYHPETDGQSERTIQTLEDMLRACVIDFGNGWEGHLPLIEFSYNNSYHASIKAAPFEALYGRKCRSPVCWAEVGDARLTGPELVHETTEKIVQIKHRMQAARDRQKSYADVRRKPLGFQVGDRVMLKVSPWKGVVRFGKRGKLNPRYIGPFKVLAKVGTVAYRLELPQQLSRVHSTFHVSNLKKCLSDEPLAVPLEEIHIDDKLQLNSVNSLEPTLSIRPTNVEVPKELPKVSMVNTSLKKLKHHLANFDVVVKERTTPTAITEGSTFNQHLVDELSEVQNVFYQMEQAVEQHRIESKTFEVKMNQVLNENERLLEQVMSKDIVNLLVNPFVENDYVNVHECQKCLKLETELQTDFVKRETYDKLFKSFTILEKHCISLEVDTQLKQEIFQRENFVSNQSVPSFDQLFELNELKAQSQEKDTVIKKLKERIKSLSGNMDKDKIKQDLEEIETINIELDHRVTKLIAENEHLTTDLYETL</sequence>